<dbReference type="GO" id="GO:0003842">
    <property type="term" value="F:L-glutamate gamma-semialdehyde dehydrogenase activity"/>
    <property type="evidence" value="ECO:0007669"/>
    <property type="project" value="UniProtKB-UniRule"/>
</dbReference>
<keyword evidence="5 7" id="KW-0642">Proline metabolism</keyword>
<comment type="similarity">
    <text evidence="2 7">Belongs to the aldehyde dehydrogenase family.</text>
</comment>
<sequence length="579" mass="63186">MSGFNNASFKLPTVANEPNKHYTPGSPEREALSQELKAMQAAAPFHVPAFVNGKEASKTCYFRRRSNMSIRRALVWHGTEVPGSGPKTEQVMPHKHKSVLATFSTSSPELASEAIDAALKAKPEWESMPFSDRAAIFLKAADLVSGKYRAKLCAATMLGQGKNAWQAEIDAAAELADFLRFGCAQVEQLFKMQPTENSPGVWNRVEFRALEGFVFAVTPFNFTAIGGNLVFVPALLGNVVLWKPSPGATYASWIVQQIFLEAGLPKNVIQFLPCPNGEPTISLVNRVIDHRLFAGLHFTGSTHVFRGLWKSIANNVDKYLSYPRLVGETGGKNWQLVHPSADPRAAAIQALRGAFEYQGQKCSALARLYVPKSLWEGEGAFKKVLVEEVNKITLGAVDQFEHFMGPVISKQSFDKCIGYIEKAKAAGGEVECGGTGDDSVGYFVKPTVIVTKDPKSVTMVEEIFGPVMTVYVYEDADFEKTCELIDTTTEYALTGCIFSTDRAAIVKANSLLRNASGMFYINDKCTGAVVGQQPFGGARGSGTNDKAGSMSIFMRFVQARSIKETFLPPLEFAYPSNVA</sequence>
<evidence type="ECO:0000256" key="6">
    <source>
        <dbReference type="ARBA" id="ARBA00048142"/>
    </source>
</evidence>
<evidence type="ECO:0000256" key="1">
    <source>
        <dbReference type="ARBA" id="ARBA00004786"/>
    </source>
</evidence>
<keyword evidence="12" id="KW-1185">Reference proteome</keyword>
<dbReference type="SUPFAM" id="SSF53720">
    <property type="entry name" value="ALDH-like"/>
    <property type="match status" value="1"/>
</dbReference>
<dbReference type="GO" id="GO:0010133">
    <property type="term" value="P:L-proline catabolic process to L-glutamate"/>
    <property type="evidence" value="ECO:0007669"/>
    <property type="project" value="UniProtKB-UniRule"/>
</dbReference>
<evidence type="ECO:0000256" key="5">
    <source>
        <dbReference type="ARBA" id="ARBA00023062"/>
    </source>
</evidence>
<dbReference type="Gene3D" id="3.40.605.10">
    <property type="entry name" value="Aldehyde Dehydrogenase, Chain A, domain 1"/>
    <property type="match status" value="1"/>
</dbReference>
<evidence type="ECO:0000256" key="9">
    <source>
        <dbReference type="SAM" id="MobiDB-lite"/>
    </source>
</evidence>
<evidence type="ECO:0000256" key="2">
    <source>
        <dbReference type="ARBA" id="ARBA00009986"/>
    </source>
</evidence>
<proteinExistence type="inferred from homology"/>
<dbReference type="AlphaFoldDB" id="A0A2X0M9R4"/>
<dbReference type="Gene3D" id="3.40.309.10">
    <property type="entry name" value="Aldehyde Dehydrogenase, Chain A, domain 2"/>
    <property type="match status" value="1"/>
</dbReference>
<feature type="domain" description="Aldehyde dehydrogenase" evidence="10">
    <location>
        <begin position="86"/>
        <end position="560"/>
    </location>
</feature>
<evidence type="ECO:0000313" key="12">
    <source>
        <dbReference type="Proteomes" id="UP000249464"/>
    </source>
</evidence>
<dbReference type="CDD" id="cd07123">
    <property type="entry name" value="ALDH_F4-17_P5CDH"/>
    <property type="match status" value="1"/>
</dbReference>
<evidence type="ECO:0000256" key="8">
    <source>
        <dbReference type="RuleBase" id="RU366030"/>
    </source>
</evidence>
<dbReference type="NCBIfam" id="TIGR01236">
    <property type="entry name" value="D1pyr5carbox1"/>
    <property type="match status" value="1"/>
</dbReference>
<dbReference type="InterPro" id="IPR005931">
    <property type="entry name" value="P5CDH/ALDH4A1"/>
</dbReference>
<keyword evidence="4 7" id="KW-0520">NAD</keyword>
<dbReference type="STRING" id="796604.A0A2X0M9R4"/>
<evidence type="ECO:0000313" key="11">
    <source>
        <dbReference type="EMBL" id="SGY69853.1"/>
    </source>
</evidence>
<reference evidence="11 12" key="1">
    <citation type="submission" date="2016-11" db="EMBL/GenBank/DDBJ databases">
        <authorList>
            <person name="Jaros S."/>
            <person name="Januszkiewicz K."/>
            <person name="Wedrychowicz H."/>
        </authorList>
    </citation>
    <scope>NUCLEOTIDE SEQUENCE [LARGE SCALE GENOMIC DNA]</scope>
</reference>
<evidence type="ECO:0000256" key="7">
    <source>
        <dbReference type="RuleBase" id="RU366016"/>
    </source>
</evidence>
<gene>
    <name evidence="11" type="primary">BQ5605_C004g03070</name>
    <name evidence="11" type="ORF">BQ5605_C004G03070</name>
</gene>
<dbReference type="EC" id="1.2.1.88" evidence="7"/>
<dbReference type="InterPro" id="IPR016162">
    <property type="entry name" value="Ald_DH_N"/>
</dbReference>
<dbReference type="PANTHER" id="PTHR42862:SF1">
    <property type="entry name" value="DELTA-1-PYRROLINE-5-CARBOXYLATE DEHYDROGENASE 2, ISOFORM A-RELATED"/>
    <property type="match status" value="1"/>
</dbReference>
<accession>A0A2X0M9R4</accession>
<dbReference type="FunFam" id="3.40.309.10:FF:000005">
    <property type="entry name" value="1-pyrroline-5-carboxylate dehydrogenase 1"/>
    <property type="match status" value="1"/>
</dbReference>
<dbReference type="FunFam" id="3.40.605.10:FF:000006">
    <property type="entry name" value="1-pyrroline-5-carboxylate dehydrogenase"/>
    <property type="match status" value="1"/>
</dbReference>
<evidence type="ECO:0000259" key="10">
    <source>
        <dbReference type="Pfam" id="PF00171"/>
    </source>
</evidence>
<dbReference type="PANTHER" id="PTHR42862">
    <property type="entry name" value="DELTA-1-PYRROLINE-5-CARBOXYLATE DEHYDROGENASE 1, ISOFORM A-RELATED"/>
    <property type="match status" value="1"/>
</dbReference>
<dbReference type="InterPro" id="IPR016163">
    <property type="entry name" value="Ald_DH_C"/>
</dbReference>
<dbReference type="InterPro" id="IPR016160">
    <property type="entry name" value="Ald_DH_CS_CYS"/>
</dbReference>
<evidence type="ECO:0000256" key="4">
    <source>
        <dbReference type="ARBA" id="ARBA00023027"/>
    </source>
</evidence>
<dbReference type="GO" id="GO:0005759">
    <property type="term" value="C:mitochondrial matrix"/>
    <property type="evidence" value="ECO:0007669"/>
    <property type="project" value="TreeGrafter"/>
</dbReference>
<dbReference type="PROSITE" id="PS00070">
    <property type="entry name" value="ALDEHYDE_DEHYDR_CYS"/>
    <property type="match status" value="1"/>
</dbReference>
<evidence type="ECO:0000256" key="3">
    <source>
        <dbReference type="ARBA" id="ARBA00023002"/>
    </source>
</evidence>
<dbReference type="InterPro" id="IPR050485">
    <property type="entry name" value="Proline_metab_enzyme"/>
</dbReference>
<comment type="catalytic activity">
    <reaction evidence="6 7">
        <text>L-glutamate 5-semialdehyde + NAD(+) + H2O = L-glutamate + NADH + 2 H(+)</text>
        <dbReference type="Rhea" id="RHEA:30235"/>
        <dbReference type="ChEBI" id="CHEBI:15377"/>
        <dbReference type="ChEBI" id="CHEBI:15378"/>
        <dbReference type="ChEBI" id="CHEBI:29985"/>
        <dbReference type="ChEBI" id="CHEBI:57540"/>
        <dbReference type="ChEBI" id="CHEBI:57945"/>
        <dbReference type="ChEBI" id="CHEBI:58066"/>
        <dbReference type="EC" id="1.2.1.88"/>
    </reaction>
</comment>
<name>A0A2X0M9R4_9BASI</name>
<protein>
    <recommendedName>
        <fullName evidence="7 8">Multifunctional fusion protein</fullName>
    </recommendedName>
    <domain>
        <recommendedName>
            <fullName evidence="8">Delta-1-pyrroline-5-carboxylate dehydrogenase</fullName>
            <shortName evidence="8">P5C dehydrogenase</shortName>
        </recommendedName>
        <alternativeName>
            <fullName evidence="7">L-glutamate gamma-semialdehyde dehydrogenase</fullName>
        </alternativeName>
    </domain>
    <domain>
        <recommendedName>
            <fullName evidence="7">L-glutamate gamma-semialdehyde dehydrogenase</fullName>
            <ecNumber evidence="7">1.2.1.88</ecNumber>
        </recommendedName>
    </domain>
</protein>
<dbReference type="InterPro" id="IPR015590">
    <property type="entry name" value="Aldehyde_DH_dom"/>
</dbReference>
<keyword evidence="3 7" id="KW-0560">Oxidoreductase</keyword>
<dbReference type="Pfam" id="PF00171">
    <property type="entry name" value="Aldedh"/>
    <property type="match status" value="1"/>
</dbReference>
<dbReference type="InterPro" id="IPR016161">
    <property type="entry name" value="Ald_DH/histidinol_DH"/>
</dbReference>
<dbReference type="Proteomes" id="UP000249464">
    <property type="component" value="Unassembled WGS sequence"/>
</dbReference>
<feature type="region of interest" description="Disordered" evidence="9">
    <location>
        <begin position="1"/>
        <end position="30"/>
    </location>
</feature>
<organism evidence="11 12">
    <name type="scientific">Microbotryum silenes-dioicae</name>
    <dbReference type="NCBI Taxonomy" id="796604"/>
    <lineage>
        <taxon>Eukaryota</taxon>
        <taxon>Fungi</taxon>
        <taxon>Dikarya</taxon>
        <taxon>Basidiomycota</taxon>
        <taxon>Pucciniomycotina</taxon>
        <taxon>Microbotryomycetes</taxon>
        <taxon>Microbotryales</taxon>
        <taxon>Microbotryaceae</taxon>
        <taxon>Microbotryum</taxon>
    </lineage>
</organism>
<dbReference type="EMBL" id="FQNC01000046">
    <property type="protein sequence ID" value="SGY69853.1"/>
    <property type="molecule type" value="Genomic_DNA"/>
</dbReference>
<dbReference type="UniPathway" id="UPA00261">
    <property type="reaction ID" value="UER00374"/>
</dbReference>
<comment type="pathway">
    <text evidence="1 7">Amino-acid degradation; L-proline degradation into L-glutamate; L-glutamate from L-proline: step 2/2.</text>
</comment>